<comment type="catalytic activity">
    <reaction evidence="1">
        <text>(4aS,6R)-4a-hydroxy-L-erythro-5,6,7,8-tetrahydrobiopterin = (6R)-L-erythro-6,7-dihydrobiopterin + H2O</text>
        <dbReference type="Rhea" id="RHEA:11920"/>
        <dbReference type="ChEBI" id="CHEBI:15377"/>
        <dbReference type="ChEBI" id="CHEBI:15642"/>
        <dbReference type="ChEBI" id="CHEBI:43120"/>
        <dbReference type="EC" id="4.2.1.96"/>
    </reaction>
</comment>
<evidence type="ECO:0000313" key="6">
    <source>
        <dbReference type="Proteomes" id="UP000245942"/>
    </source>
</evidence>
<sequence length="132" mass="14532">MSPSALASGKCEPCKKGSPKLSQEAIEGHYEELGGTQSADFSQRLILESPITIPYANSLLKSYRFKNFRTALAFTNSVGVLAEEQKHHPRLITEWGSVEVGWWTHAIGGLHTNDFVMAAKTDEIAQEAEGRK</sequence>
<keyword evidence="4" id="KW-0456">Lyase</keyword>
<evidence type="ECO:0000256" key="2">
    <source>
        <dbReference type="ARBA" id="ARBA00006472"/>
    </source>
</evidence>
<gene>
    <name evidence="5" type="ORF">BCV69DRAFT_246468</name>
</gene>
<dbReference type="EMBL" id="KZ819323">
    <property type="protein sequence ID" value="PWN22395.1"/>
    <property type="molecule type" value="Genomic_DNA"/>
</dbReference>
<evidence type="ECO:0000256" key="3">
    <source>
        <dbReference type="ARBA" id="ARBA00013252"/>
    </source>
</evidence>
<dbReference type="CDD" id="cd00913">
    <property type="entry name" value="PCD_DCoH_subfamily_a"/>
    <property type="match status" value="1"/>
</dbReference>
<dbReference type="AlphaFoldDB" id="A0A316UGU2"/>
<evidence type="ECO:0000256" key="1">
    <source>
        <dbReference type="ARBA" id="ARBA00001554"/>
    </source>
</evidence>
<dbReference type="InterPro" id="IPR001533">
    <property type="entry name" value="Pterin_deHydtase"/>
</dbReference>
<dbReference type="Pfam" id="PF01329">
    <property type="entry name" value="Pterin_4a"/>
    <property type="match status" value="1"/>
</dbReference>
<dbReference type="GO" id="GO:0006729">
    <property type="term" value="P:tetrahydrobiopterin biosynthetic process"/>
    <property type="evidence" value="ECO:0007669"/>
    <property type="project" value="InterPro"/>
</dbReference>
<dbReference type="GO" id="GO:0008124">
    <property type="term" value="F:4-alpha-hydroxytetrahydrobiopterin dehydratase activity"/>
    <property type="evidence" value="ECO:0007669"/>
    <property type="project" value="UniProtKB-EC"/>
</dbReference>
<accession>A0A316UGU2</accession>
<dbReference type="GeneID" id="37011943"/>
<dbReference type="Proteomes" id="UP000245942">
    <property type="component" value="Unassembled WGS sequence"/>
</dbReference>
<dbReference type="InterPro" id="IPR036428">
    <property type="entry name" value="PCD_sf"/>
</dbReference>
<evidence type="ECO:0000256" key="4">
    <source>
        <dbReference type="ARBA" id="ARBA00023239"/>
    </source>
</evidence>
<protein>
    <recommendedName>
        <fullName evidence="3">4a-hydroxytetrahydrobiopterin dehydratase</fullName>
        <ecNumber evidence="3">4.2.1.96</ecNumber>
    </recommendedName>
</protein>
<organism evidence="5 6">
    <name type="scientific">Pseudomicrostroma glucosiphilum</name>
    <dbReference type="NCBI Taxonomy" id="1684307"/>
    <lineage>
        <taxon>Eukaryota</taxon>
        <taxon>Fungi</taxon>
        <taxon>Dikarya</taxon>
        <taxon>Basidiomycota</taxon>
        <taxon>Ustilaginomycotina</taxon>
        <taxon>Exobasidiomycetes</taxon>
        <taxon>Microstromatales</taxon>
        <taxon>Microstromatales incertae sedis</taxon>
        <taxon>Pseudomicrostroma</taxon>
    </lineage>
</organism>
<name>A0A316UGU2_9BASI</name>
<proteinExistence type="inferred from homology"/>
<dbReference type="PANTHER" id="PTHR42805">
    <property type="entry name" value="PTERIN-4-ALPHA-CARBINOLAMINE DEHYDRATASE-RELATED"/>
    <property type="match status" value="1"/>
</dbReference>
<dbReference type="HAMAP" id="MF_00434">
    <property type="entry name" value="Pterin_4_alpha"/>
    <property type="match status" value="1"/>
</dbReference>
<dbReference type="RefSeq" id="XP_025349555.1">
    <property type="nucleotide sequence ID" value="XM_025490209.1"/>
</dbReference>
<dbReference type="Gene3D" id="3.30.1360.20">
    <property type="entry name" value="Transcriptional coactivator/pterin dehydratase"/>
    <property type="match status" value="1"/>
</dbReference>
<dbReference type="PANTHER" id="PTHR42805:SF1">
    <property type="entry name" value="PTERIN-4-ALPHA-CARBINOLAMINE DEHYDRATASE-RELATED"/>
    <property type="match status" value="1"/>
</dbReference>
<dbReference type="STRING" id="1684307.A0A316UGU2"/>
<comment type="similarity">
    <text evidence="2">Belongs to the pterin-4-alpha-carbinolamine dehydratase family.</text>
</comment>
<dbReference type="EC" id="4.2.1.96" evidence="3"/>
<dbReference type="OrthoDB" id="277398at2759"/>
<evidence type="ECO:0000313" key="5">
    <source>
        <dbReference type="EMBL" id="PWN22395.1"/>
    </source>
</evidence>
<keyword evidence="6" id="KW-1185">Reference proteome</keyword>
<reference evidence="5 6" key="1">
    <citation type="journal article" date="2018" name="Mol. Biol. Evol.">
        <title>Broad Genomic Sampling Reveals a Smut Pathogenic Ancestry of the Fungal Clade Ustilaginomycotina.</title>
        <authorList>
            <person name="Kijpornyongpan T."/>
            <person name="Mondo S.J."/>
            <person name="Barry K."/>
            <person name="Sandor L."/>
            <person name="Lee J."/>
            <person name="Lipzen A."/>
            <person name="Pangilinan J."/>
            <person name="LaButti K."/>
            <person name="Hainaut M."/>
            <person name="Henrissat B."/>
            <person name="Grigoriev I.V."/>
            <person name="Spatafora J.W."/>
            <person name="Aime M.C."/>
        </authorList>
    </citation>
    <scope>NUCLEOTIDE SEQUENCE [LARGE SCALE GENOMIC DNA]</scope>
    <source>
        <strain evidence="5 6">MCA 4718</strain>
    </source>
</reference>
<dbReference type="InterPro" id="IPR050376">
    <property type="entry name" value="Pterin-4-alpha-carb_dehyd"/>
</dbReference>
<dbReference type="SUPFAM" id="SSF55248">
    <property type="entry name" value="PCD-like"/>
    <property type="match status" value="1"/>
</dbReference>